<protein>
    <submittedName>
        <fullName evidence="1">Structural protein</fullName>
    </submittedName>
</protein>
<dbReference type="Gene3D" id="2.60.120.260">
    <property type="entry name" value="Galactose-binding domain-like"/>
    <property type="match status" value="1"/>
</dbReference>
<dbReference type="GeneID" id="16797314"/>
<reference evidence="2" key="2">
    <citation type="submission" date="2013-03" db="EMBL/GenBank/DDBJ databases">
        <title>The Cellulophaga phages: a novel, diverse, and globally ubiquitous model system.</title>
        <authorList>
            <person name="Holmfeldt K."/>
            <person name="Solonenko N."/>
            <person name="Shah M."/>
            <person name="Corrier K."/>
            <person name="Riemann L."/>
            <person name="VerBerkmoes N.C."/>
            <person name="Sullivan M.B."/>
        </authorList>
    </citation>
    <scope>NUCLEOTIDE SEQUENCE [LARGE SCALE GENOMIC DNA]</scope>
</reference>
<organism evidence="1 2">
    <name type="scientific">Cellulophaga phage phi46:3</name>
    <dbReference type="NCBI Taxonomy" id="1327985"/>
    <lineage>
        <taxon>Viruses</taxon>
        <taxon>Duplodnaviria</taxon>
        <taxon>Heunggongvirae</taxon>
        <taxon>Uroviricota</taxon>
        <taxon>Caudoviricetes</taxon>
        <taxon>Pachyviridae</taxon>
        <taxon>Bacelvirus</taxon>
        <taxon>Bacelvirus phi46tres</taxon>
    </lineage>
</organism>
<keyword evidence="2" id="KW-1185">Reference proteome</keyword>
<dbReference type="SUPFAM" id="SSF49785">
    <property type="entry name" value="Galactose-binding domain-like"/>
    <property type="match status" value="1"/>
</dbReference>
<dbReference type="EMBL" id="KC821622">
    <property type="protein sequence ID" value="AGO48826.1"/>
    <property type="molecule type" value="Genomic_DNA"/>
</dbReference>
<sequence>MKHTFNIVLFFILSLGLNAQTVEGTVGSDGSLIPYNVSGGLDETAVDAKIETANALNISSLTSDRTIAKTDFGGIIKHTTTGTKRINIPTEAIGVFEEDGVVSILANGGGKTIVNHSNGLTIDRLQLEGKGKMGTIARNGSDNWLYWGAFEPYVNDNPELYLTANALSNVNNTDATIGTIGSSADVASVSVTIDGVSYFALQSTSTTLNNLARGLGNFQLTGGETYEVQFIARISIGSEGSKLVTIKGGIVGGSQEYVLTNDWETYSTEITMEGTNRLDFEFNTNRLPISGVVGGDLGDQVQVTNFSVKLKE</sequence>
<evidence type="ECO:0000313" key="1">
    <source>
        <dbReference type="EMBL" id="AGO48826.1"/>
    </source>
</evidence>
<dbReference type="OrthoDB" id="23977at10239"/>
<dbReference type="InterPro" id="IPR008979">
    <property type="entry name" value="Galactose-bd-like_sf"/>
</dbReference>
<dbReference type="RefSeq" id="YP_008241125.1">
    <property type="nucleotide sequence ID" value="NC_021792.1"/>
</dbReference>
<accession>S0A0C3</accession>
<gene>
    <name evidence="1" type="ORF">Phi46:3_gp082</name>
</gene>
<proteinExistence type="predicted"/>
<dbReference type="KEGG" id="vg:16797314"/>
<evidence type="ECO:0000313" key="2">
    <source>
        <dbReference type="Proteomes" id="UP000014727"/>
    </source>
</evidence>
<dbReference type="Proteomes" id="UP000014727">
    <property type="component" value="Segment"/>
</dbReference>
<name>S0A0C3_9CAUD</name>
<reference evidence="1 2" key="1">
    <citation type="journal article" date="2013" name="Proc. Natl. Acad. Sci. U.S.A.">
        <title>Twelve previously unknown phage genera are ubiquitous in global oceans.</title>
        <authorList>
            <person name="Holmfeldt K."/>
            <person name="Solonenko N."/>
            <person name="Shah M."/>
            <person name="Corrier K."/>
            <person name="Riemann L."/>
            <person name="Verberkmoes N.C."/>
            <person name="Sullivan M.B."/>
        </authorList>
    </citation>
    <scope>NUCLEOTIDE SEQUENCE [LARGE SCALE GENOMIC DNA]</scope>
    <source>
        <strain evidence="1">Phi46:3</strain>
    </source>
</reference>